<evidence type="ECO:0000313" key="3">
    <source>
        <dbReference type="Proteomes" id="UP000053370"/>
    </source>
</evidence>
<dbReference type="Pfam" id="PF24292">
    <property type="entry name" value="DUF7479"/>
    <property type="match status" value="1"/>
</dbReference>
<dbReference type="RefSeq" id="WP_062283217.1">
    <property type="nucleotide sequence ID" value="NZ_DF968181.1"/>
</dbReference>
<keyword evidence="3" id="KW-1185">Reference proteome</keyword>
<feature type="domain" description="DUF7479" evidence="1">
    <location>
        <begin position="12"/>
        <end position="70"/>
    </location>
</feature>
<dbReference type="Proteomes" id="UP000053370">
    <property type="component" value="Unassembled WGS sequence"/>
</dbReference>
<dbReference type="InterPro" id="IPR054656">
    <property type="entry name" value="DVU_1557-like"/>
</dbReference>
<dbReference type="STRING" id="1678840.ATC1_131616"/>
<name>A0A0S7BYE3_9CHLR</name>
<dbReference type="NCBIfam" id="NF045645">
    <property type="entry name" value="DVU_1557_fam"/>
    <property type="match status" value="1"/>
</dbReference>
<gene>
    <name evidence="2" type="ORF">ATC1_131616</name>
</gene>
<dbReference type="EMBL" id="DF968181">
    <property type="protein sequence ID" value="GAP41624.1"/>
    <property type="molecule type" value="Genomic_DNA"/>
</dbReference>
<dbReference type="OrthoDB" id="1753012at2"/>
<evidence type="ECO:0000313" key="2">
    <source>
        <dbReference type="EMBL" id="GAP41624.1"/>
    </source>
</evidence>
<proteinExistence type="predicted"/>
<evidence type="ECO:0000259" key="1">
    <source>
        <dbReference type="Pfam" id="PF24292"/>
    </source>
</evidence>
<dbReference type="AlphaFoldDB" id="A0A0S7BYE3"/>
<sequence>MAQYVKNEEFAEWRCDKCNCELELKKVVVSYLEGSFPVDLPVCKKCGQVFIPESLAIHKMLEIEQQMEDK</sequence>
<organism evidence="2">
    <name type="scientific">Flexilinea flocculi</name>
    <dbReference type="NCBI Taxonomy" id="1678840"/>
    <lineage>
        <taxon>Bacteria</taxon>
        <taxon>Bacillati</taxon>
        <taxon>Chloroflexota</taxon>
        <taxon>Anaerolineae</taxon>
        <taxon>Anaerolineales</taxon>
        <taxon>Anaerolineaceae</taxon>
        <taxon>Flexilinea</taxon>
    </lineage>
</organism>
<dbReference type="InterPro" id="IPR055902">
    <property type="entry name" value="DUF7479"/>
</dbReference>
<protein>
    <recommendedName>
        <fullName evidence="1">DUF7479 domain-containing protein</fullName>
    </recommendedName>
</protein>
<accession>A0A0S7BYE3</accession>
<reference evidence="2" key="1">
    <citation type="journal article" date="2015" name="Genome Announc.">
        <title>Draft Genome Sequence of Anaerolineae Strain TC1, a Novel Isolate from a Methanogenic Wastewater Treatment System.</title>
        <authorList>
            <person name="Matsuura N."/>
            <person name="Tourlousse D.M."/>
            <person name="Sun L."/>
            <person name="Toyonaga M."/>
            <person name="Kuroda K."/>
            <person name="Ohashi A."/>
            <person name="Cruz R."/>
            <person name="Yamaguchi T."/>
            <person name="Sekiguchi Y."/>
        </authorList>
    </citation>
    <scope>NUCLEOTIDE SEQUENCE [LARGE SCALE GENOMIC DNA]</scope>
    <source>
        <strain evidence="2">TC1</strain>
    </source>
</reference>